<dbReference type="Proteomes" id="UP000770661">
    <property type="component" value="Unassembled WGS sequence"/>
</dbReference>
<dbReference type="PANTHER" id="PTHR11552:SF147">
    <property type="entry name" value="CHOLINE DEHYDROGENASE, MITOCHONDRIAL"/>
    <property type="match status" value="1"/>
</dbReference>
<proteinExistence type="inferred from homology"/>
<evidence type="ECO:0000256" key="1">
    <source>
        <dbReference type="ARBA" id="ARBA00010790"/>
    </source>
</evidence>
<dbReference type="InterPro" id="IPR036188">
    <property type="entry name" value="FAD/NAD-bd_sf"/>
</dbReference>
<dbReference type="EMBL" id="JACEEZ010000945">
    <property type="protein sequence ID" value="KAG0729703.1"/>
    <property type="molecule type" value="Genomic_DNA"/>
</dbReference>
<accession>A0A8J4YM14</accession>
<protein>
    <submittedName>
        <fullName evidence="3">Glucose dehydrogenase [FAD, quinone]</fullName>
    </submittedName>
</protein>
<dbReference type="InterPro" id="IPR007867">
    <property type="entry name" value="GMC_OxRtase_C"/>
</dbReference>
<dbReference type="Pfam" id="PF05199">
    <property type="entry name" value="GMC_oxred_C"/>
    <property type="match status" value="1"/>
</dbReference>
<evidence type="ECO:0000313" key="3">
    <source>
        <dbReference type="EMBL" id="KAG0729703.1"/>
    </source>
</evidence>
<dbReference type="OrthoDB" id="269227at2759"/>
<dbReference type="SUPFAM" id="SSF54373">
    <property type="entry name" value="FAD-linked reductases, C-terminal domain"/>
    <property type="match status" value="1"/>
</dbReference>
<dbReference type="AlphaFoldDB" id="A0A8J4YM14"/>
<dbReference type="Gene3D" id="3.30.560.10">
    <property type="entry name" value="Glucose Oxidase, domain 3"/>
    <property type="match status" value="1"/>
</dbReference>
<comment type="similarity">
    <text evidence="1">Belongs to the GMC oxidoreductase family.</text>
</comment>
<dbReference type="Gene3D" id="3.50.50.60">
    <property type="entry name" value="FAD/NAD(P)-binding domain"/>
    <property type="match status" value="1"/>
</dbReference>
<evidence type="ECO:0000313" key="4">
    <source>
        <dbReference type="Proteomes" id="UP000770661"/>
    </source>
</evidence>
<dbReference type="GO" id="GO:0050660">
    <property type="term" value="F:flavin adenine dinucleotide binding"/>
    <property type="evidence" value="ECO:0007669"/>
    <property type="project" value="InterPro"/>
</dbReference>
<comment type="caution">
    <text evidence="3">The sequence shown here is derived from an EMBL/GenBank/DDBJ whole genome shotgun (WGS) entry which is preliminary data.</text>
</comment>
<dbReference type="InterPro" id="IPR012132">
    <property type="entry name" value="GMC_OxRdtase"/>
</dbReference>
<sequence>MLSGIGPAYHLHYHGIPIVADLPGVGGNLQDHVSVSGLTWTTRAGSSVSLSTLYSPTTISNYVMNSEGPLATAFGVEVCAWTESDGDDPLWPDHQHLFSTFTLGQDHSWEIARIIGYKDEVYEPYFSEVMGLEGFTVYPEVLRPRSRGTVRLSSSSHTTPPLVDPNYLSHPDDLRILVKGIQFVLAVGNTTVMREGYDAVFNPQPLPGCDEEAPFSVTYWACYARHMSTTGYHLAGTCRMGPHDDPLAVVDHRLRVRGVSGLRVVDASIMPLVTSGNTNAPTIMIGEKAADMIKEEWRDLLTQGIGAP</sequence>
<keyword evidence="4" id="KW-1185">Reference proteome</keyword>
<reference evidence="3" key="1">
    <citation type="submission" date="2020-07" db="EMBL/GenBank/DDBJ databases">
        <title>The High-quality genome of the commercially important snow crab, Chionoecetes opilio.</title>
        <authorList>
            <person name="Jeong J.-H."/>
            <person name="Ryu S."/>
        </authorList>
    </citation>
    <scope>NUCLEOTIDE SEQUENCE</scope>
    <source>
        <strain evidence="3">MADBK_172401_WGS</strain>
        <tissue evidence="3">Digestive gland</tissue>
    </source>
</reference>
<feature type="domain" description="Glucose-methanol-choline oxidoreductase C-terminal" evidence="2">
    <location>
        <begin position="144"/>
        <end position="286"/>
    </location>
</feature>
<evidence type="ECO:0000259" key="2">
    <source>
        <dbReference type="Pfam" id="PF05199"/>
    </source>
</evidence>
<dbReference type="SUPFAM" id="SSF51905">
    <property type="entry name" value="FAD/NAD(P)-binding domain"/>
    <property type="match status" value="1"/>
</dbReference>
<name>A0A8J4YM14_CHIOP</name>
<gene>
    <name evidence="3" type="primary">Gld_1</name>
    <name evidence="3" type="ORF">GWK47_029816</name>
</gene>
<dbReference type="PANTHER" id="PTHR11552">
    <property type="entry name" value="GLUCOSE-METHANOL-CHOLINE GMC OXIDOREDUCTASE"/>
    <property type="match status" value="1"/>
</dbReference>
<organism evidence="3 4">
    <name type="scientific">Chionoecetes opilio</name>
    <name type="common">Atlantic snow crab</name>
    <name type="synonym">Cancer opilio</name>
    <dbReference type="NCBI Taxonomy" id="41210"/>
    <lineage>
        <taxon>Eukaryota</taxon>
        <taxon>Metazoa</taxon>
        <taxon>Ecdysozoa</taxon>
        <taxon>Arthropoda</taxon>
        <taxon>Crustacea</taxon>
        <taxon>Multicrustacea</taxon>
        <taxon>Malacostraca</taxon>
        <taxon>Eumalacostraca</taxon>
        <taxon>Eucarida</taxon>
        <taxon>Decapoda</taxon>
        <taxon>Pleocyemata</taxon>
        <taxon>Brachyura</taxon>
        <taxon>Eubrachyura</taxon>
        <taxon>Majoidea</taxon>
        <taxon>Majidae</taxon>
        <taxon>Chionoecetes</taxon>
    </lineage>
</organism>
<dbReference type="GO" id="GO:0016614">
    <property type="term" value="F:oxidoreductase activity, acting on CH-OH group of donors"/>
    <property type="evidence" value="ECO:0007669"/>
    <property type="project" value="InterPro"/>
</dbReference>